<organism evidence="1 2">
    <name type="scientific">Paenibacillus marchantiophytorum</name>
    <dbReference type="NCBI Taxonomy" id="1619310"/>
    <lineage>
        <taxon>Bacteria</taxon>
        <taxon>Bacillati</taxon>
        <taxon>Bacillota</taxon>
        <taxon>Bacilli</taxon>
        <taxon>Bacillales</taxon>
        <taxon>Paenibacillaceae</taxon>
        <taxon>Paenibacillus</taxon>
    </lineage>
</organism>
<name>A0ABQ1FBJ0_9BACL</name>
<sequence length="56" mass="6907">MYEPVEELQFLKKTLWSYDTEDNYGIFFNKVEELKEFLIPIQNYLPLEVKIYQEKV</sequence>
<reference evidence="2" key="1">
    <citation type="journal article" date="2019" name="Int. J. Syst. Evol. Microbiol.">
        <title>The Global Catalogue of Microorganisms (GCM) 10K type strain sequencing project: providing services to taxonomists for standard genome sequencing and annotation.</title>
        <authorList>
            <consortium name="The Broad Institute Genomics Platform"/>
            <consortium name="The Broad Institute Genome Sequencing Center for Infectious Disease"/>
            <person name="Wu L."/>
            <person name="Ma J."/>
        </authorList>
    </citation>
    <scope>NUCLEOTIDE SEQUENCE [LARGE SCALE GENOMIC DNA]</scope>
    <source>
        <strain evidence="2">CGMCC 1.15043</strain>
    </source>
</reference>
<proteinExistence type="predicted"/>
<evidence type="ECO:0000313" key="2">
    <source>
        <dbReference type="Proteomes" id="UP000615455"/>
    </source>
</evidence>
<evidence type="ECO:0000313" key="1">
    <source>
        <dbReference type="EMBL" id="GGA05187.1"/>
    </source>
</evidence>
<protein>
    <submittedName>
        <fullName evidence="1">Uncharacterized protein</fullName>
    </submittedName>
</protein>
<gene>
    <name evidence="1" type="ORF">GCM10008018_59050</name>
</gene>
<keyword evidence="2" id="KW-1185">Reference proteome</keyword>
<dbReference type="EMBL" id="BMHE01000047">
    <property type="protein sequence ID" value="GGA05187.1"/>
    <property type="molecule type" value="Genomic_DNA"/>
</dbReference>
<comment type="caution">
    <text evidence="1">The sequence shown here is derived from an EMBL/GenBank/DDBJ whole genome shotgun (WGS) entry which is preliminary data.</text>
</comment>
<accession>A0ABQ1FBJ0</accession>
<dbReference type="Proteomes" id="UP000615455">
    <property type="component" value="Unassembled WGS sequence"/>
</dbReference>